<keyword evidence="9" id="KW-1185">Reference proteome</keyword>
<dbReference type="InterPro" id="IPR024079">
    <property type="entry name" value="MetalloPept_cat_dom_sf"/>
</dbReference>
<dbReference type="GO" id="GO:0004222">
    <property type="term" value="F:metalloendopeptidase activity"/>
    <property type="evidence" value="ECO:0007669"/>
    <property type="project" value="InterPro"/>
</dbReference>
<keyword evidence="1" id="KW-0645">Protease</keyword>
<dbReference type="GO" id="GO:0008270">
    <property type="term" value="F:zinc ion binding"/>
    <property type="evidence" value="ECO:0007669"/>
    <property type="project" value="InterPro"/>
</dbReference>
<comment type="caution">
    <text evidence="8">The sequence shown here is derived from an EMBL/GenBank/DDBJ whole genome shotgun (WGS) entry which is preliminary data.</text>
</comment>
<dbReference type="EMBL" id="AZHW01000631">
    <property type="protein sequence ID" value="ETW97693.1"/>
    <property type="molecule type" value="Genomic_DNA"/>
</dbReference>
<feature type="signal peptide" evidence="6">
    <location>
        <begin position="1"/>
        <end position="16"/>
    </location>
</feature>
<feature type="coiled-coil region" evidence="5">
    <location>
        <begin position="93"/>
        <end position="204"/>
    </location>
</feature>
<evidence type="ECO:0000256" key="3">
    <source>
        <dbReference type="ARBA" id="ARBA00022801"/>
    </source>
</evidence>
<proteinExistence type="predicted"/>
<accession>W4LHV1</accession>
<feature type="chain" id="PRO_5004844555" description="Peptidase M10 metallopeptidase domain-containing protein" evidence="6">
    <location>
        <begin position="17"/>
        <end position="297"/>
    </location>
</feature>
<evidence type="ECO:0000256" key="5">
    <source>
        <dbReference type="SAM" id="Coils"/>
    </source>
</evidence>
<dbReference type="Pfam" id="PF00413">
    <property type="entry name" value="Peptidase_M10"/>
    <property type="match status" value="1"/>
</dbReference>
<keyword evidence="6" id="KW-0732">Signal</keyword>
<sequence length="297" mass="33846">MGKLGTILLLCSCAVAAGWFWQQSQGCERPLHYRIGEIDERFDLNKREYMKIIQEAGDLWESAVGQDLFVYDAAASFAINLVYDKRQHATITSQELSRKMQQTEDSNQKIRDLYDHWQDVYETRSEVYETTLADFEKRIQAYNTAVEEGNRKGGVPKAEYDALNAERQELDRIREQLDTDRAEIQEIEQTMQSLQDQSDTLVASYNRSAHTYNALYGVNTPFHKGEYDGESITIFQFHDMDDLLFVLAHEMGHALGMDHINTPEAIMHALMGSQNLDDLTPTPADIEALQATCGTGN</sequence>
<dbReference type="HOGENOM" id="CLU_070078_0_0_7"/>
<keyword evidence="2" id="KW-0479">Metal-binding</keyword>
<feature type="domain" description="Peptidase M10 metallopeptidase" evidence="7">
    <location>
        <begin position="44"/>
        <end position="291"/>
    </location>
</feature>
<evidence type="ECO:0000259" key="7">
    <source>
        <dbReference type="Pfam" id="PF00413"/>
    </source>
</evidence>
<organism evidence="8 9">
    <name type="scientific">Entotheonella factor</name>
    <dbReference type="NCBI Taxonomy" id="1429438"/>
    <lineage>
        <taxon>Bacteria</taxon>
        <taxon>Pseudomonadati</taxon>
        <taxon>Nitrospinota/Tectimicrobiota group</taxon>
        <taxon>Candidatus Tectimicrobiota</taxon>
        <taxon>Candidatus Entotheonellia</taxon>
        <taxon>Candidatus Entotheonellales</taxon>
        <taxon>Candidatus Entotheonellaceae</taxon>
        <taxon>Candidatus Entotheonella</taxon>
    </lineage>
</organism>
<dbReference type="AlphaFoldDB" id="W4LHV1"/>
<evidence type="ECO:0000256" key="4">
    <source>
        <dbReference type="ARBA" id="ARBA00022833"/>
    </source>
</evidence>
<dbReference type="InterPro" id="IPR001818">
    <property type="entry name" value="Pept_M10_metallopeptidase"/>
</dbReference>
<protein>
    <recommendedName>
        <fullName evidence="7">Peptidase M10 metallopeptidase domain-containing protein</fullName>
    </recommendedName>
</protein>
<gene>
    <name evidence="8" type="ORF">ETSY1_21620</name>
</gene>
<name>W4LHV1_ENTF1</name>
<evidence type="ECO:0000256" key="1">
    <source>
        <dbReference type="ARBA" id="ARBA00022670"/>
    </source>
</evidence>
<keyword evidence="4" id="KW-0862">Zinc</keyword>
<evidence type="ECO:0000256" key="2">
    <source>
        <dbReference type="ARBA" id="ARBA00022723"/>
    </source>
</evidence>
<dbReference type="SUPFAM" id="SSF55486">
    <property type="entry name" value="Metalloproteases ('zincins'), catalytic domain"/>
    <property type="match status" value="1"/>
</dbReference>
<reference evidence="8 9" key="1">
    <citation type="journal article" date="2014" name="Nature">
        <title>An environmental bacterial taxon with a large and distinct metabolic repertoire.</title>
        <authorList>
            <person name="Wilson M.C."/>
            <person name="Mori T."/>
            <person name="Ruckert C."/>
            <person name="Uria A.R."/>
            <person name="Helf M.J."/>
            <person name="Takada K."/>
            <person name="Gernert C."/>
            <person name="Steffens U.A."/>
            <person name="Heycke N."/>
            <person name="Schmitt S."/>
            <person name="Rinke C."/>
            <person name="Helfrich E.J."/>
            <person name="Brachmann A.O."/>
            <person name="Gurgui C."/>
            <person name="Wakimoto T."/>
            <person name="Kracht M."/>
            <person name="Crusemann M."/>
            <person name="Hentschel U."/>
            <person name="Abe I."/>
            <person name="Matsunaga S."/>
            <person name="Kalinowski J."/>
            <person name="Takeyama H."/>
            <person name="Piel J."/>
        </authorList>
    </citation>
    <scope>NUCLEOTIDE SEQUENCE [LARGE SCALE GENOMIC DNA]</scope>
    <source>
        <strain evidence="9">TSY1</strain>
    </source>
</reference>
<evidence type="ECO:0000313" key="8">
    <source>
        <dbReference type="EMBL" id="ETW97693.1"/>
    </source>
</evidence>
<keyword evidence="3" id="KW-0378">Hydrolase</keyword>
<evidence type="ECO:0000256" key="6">
    <source>
        <dbReference type="SAM" id="SignalP"/>
    </source>
</evidence>
<evidence type="ECO:0000313" key="9">
    <source>
        <dbReference type="Proteomes" id="UP000019141"/>
    </source>
</evidence>
<keyword evidence="5" id="KW-0175">Coiled coil</keyword>
<dbReference type="Proteomes" id="UP000019141">
    <property type="component" value="Unassembled WGS sequence"/>
</dbReference>
<dbReference type="Gene3D" id="3.40.390.10">
    <property type="entry name" value="Collagenase (Catalytic Domain)"/>
    <property type="match status" value="1"/>
</dbReference>
<dbReference type="GO" id="GO:0031012">
    <property type="term" value="C:extracellular matrix"/>
    <property type="evidence" value="ECO:0007669"/>
    <property type="project" value="InterPro"/>
</dbReference>
<dbReference type="GO" id="GO:0006508">
    <property type="term" value="P:proteolysis"/>
    <property type="evidence" value="ECO:0007669"/>
    <property type="project" value="UniProtKB-KW"/>
</dbReference>